<dbReference type="EMBL" id="JADGJW010000221">
    <property type="protein sequence ID" value="KAJ3221584.1"/>
    <property type="molecule type" value="Genomic_DNA"/>
</dbReference>
<evidence type="ECO:0000313" key="2">
    <source>
        <dbReference type="Proteomes" id="UP001211065"/>
    </source>
</evidence>
<dbReference type="Proteomes" id="UP001211065">
    <property type="component" value="Unassembled WGS sequence"/>
</dbReference>
<comment type="caution">
    <text evidence="1">The sequence shown here is derived from an EMBL/GenBank/DDBJ whole genome shotgun (WGS) entry which is preliminary data.</text>
</comment>
<keyword evidence="2" id="KW-1185">Reference proteome</keyword>
<organism evidence="1 2">
    <name type="scientific">Clydaea vesicula</name>
    <dbReference type="NCBI Taxonomy" id="447962"/>
    <lineage>
        <taxon>Eukaryota</taxon>
        <taxon>Fungi</taxon>
        <taxon>Fungi incertae sedis</taxon>
        <taxon>Chytridiomycota</taxon>
        <taxon>Chytridiomycota incertae sedis</taxon>
        <taxon>Chytridiomycetes</taxon>
        <taxon>Lobulomycetales</taxon>
        <taxon>Lobulomycetaceae</taxon>
        <taxon>Clydaea</taxon>
    </lineage>
</organism>
<dbReference type="AlphaFoldDB" id="A0AAD5U244"/>
<reference evidence="1" key="1">
    <citation type="submission" date="2020-05" db="EMBL/GenBank/DDBJ databases">
        <title>Phylogenomic resolution of chytrid fungi.</title>
        <authorList>
            <person name="Stajich J.E."/>
            <person name="Amses K."/>
            <person name="Simmons R."/>
            <person name="Seto K."/>
            <person name="Myers J."/>
            <person name="Bonds A."/>
            <person name="Quandt C.A."/>
            <person name="Barry K."/>
            <person name="Liu P."/>
            <person name="Grigoriev I."/>
            <person name="Longcore J.E."/>
            <person name="James T.Y."/>
        </authorList>
    </citation>
    <scope>NUCLEOTIDE SEQUENCE</scope>
    <source>
        <strain evidence="1">JEL0476</strain>
    </source>
</reference>
<proteinExistence type="predicted"/>
<accession>A0AAD5U244</accession>
<name>A0AAD5U244_9FUNG</name>
<sequence>MSIYCFWDNCNAQPFQSEVDCYNHIVHSHAVVGKQVCQWNMLLATSVIIYDRLSVPIWLNCSHAFRNRQDLRRHQLKFHSGNLVISMGEASKKAELVQNNQKISTIQNQHTSHHAVFEKSEKSEKSEKPEKIHNTIGSSVYRYPQSYPQPYYSVQEGYPNHHEYYSQHRQYKQLYYHWQPSPAYEIPYSEVGLNIKFFKSYCEVLRDSGINLPPNIFEVINTINNRGGRVPPMIESELQEALVYGEHPQITLAGLLTIYSTAAGVLIYEQFIKNTLAEAAEIFKILLENKVEQTTKQFTTESKTERTNVRSTQMSENVLCVIPTKKNKIFSNNRTSPQNIATAADAKKLPTTTPDEHADMTDIIDDPKLVEKDIFKTEKLAISTVKKHLVDFLKIFWKNVCECFSNEDQSEFIEIPNPNTSEDETMVMLRIMILHELEKLSNTIRRRFYFEAVKNLQENLYKLFNFETTGSFFRTSLMDFDKTSLCLYCKFGSNEKWVYTKPPINTENSFPSGFLI</sequence>
<gene>
    <name evidence="1" type="ORF">HK099_003371</name>
</gene>
<protein>
    <submittedName>
        <fullName evidence="1">Uncharacterized protein</fullName>
    </submittedName>
</protein>
<evidence type="ECO:0000313" key="1">
    <source>
        <dbReference type="EMBL" id="KAJ3221584.1"/>
    </source>
</evidence>